<dbReference type="GO" id="GO:0040008">
    <property type="term" value="P:regulation of growth"/>
    <property type="evidence" value="ECO:0007669"/>
    <property type="project" value="UniProtKB-ARBA"/>
</dbReference>
<dbReference type="EMBL" id="CABIKO010000025">
    <property type="protein sequence ID" value="VVA17509.1"/>
    <property type="molecule type" value="Genomic_DNA"/>
</dbReference>
<dbReference type="GO" id="GO:0005576">
    <property type="term" value="C:extracellular region"/>
    <property type="evidence" value="ECO:0007669"/>
    <property type="project" value="UniProtKB-SubCell"/>
</dbReference>
<evidence type="ECO:0000256" key="2">
    <source>
        <dbReference type="ARBA" id="ARBA00009178"/>
    </source>
</evidence>
<dbReference type="PANTHER" id="PTHR34270:SF3">
    <property type="entry name" value="PROTEIN RALF-LIKE 16-RELATED"/>
    <property type="match status" value="1"/>
</dbReference>
<keyword evidence="3" id="KW-0964">Secreted</keyword>
<evidence type="ECO:0000256" key="4">
    <source>
        <dbReference type="ARBA" id="ARBA00022702"/>
    </source>
</evidence>
<evidence type="ECO:0000313" key="10">
    <source>
        <dbReference type="EMBL" id="VVA17509.1"/>
    </source>
</evidence>
<evidence type="ECO:0000256" key="1">
    <source>
        <dbReference type="ARBA" id="ARBA00004613"/>
    </source>
</evidence>
<evidence type="ECO:0000256" key="7">
    <source>
        <dbReference type="ARBA" id="ARBA00037228"/>
    </source>
</evidence>
<comment type="function">
    <text evidence="7">Cell signaling peptide that may regulate plant stress, growth, and development. Mediates a rapid alkalinization of extracellular space by mediating a transient increase in the cytoplasmic Ca(2+) concentration leading to a calcium-dependent signaling events through a cell surface receptor and a concomitant activation of some intracellular mitogen-activated protein kinases.</text>
</comment>
<proteinExistence type="inferred from homology"/>
<dbReference type="PANTHER" id="PTHR34270">
    <property type="entry name" value="PROTEIN RALF-LIKE 15-RELATED"/>
    <property type="match status" value="1"/>
</dbReference>
<gene>
    <name evidence="10" type="ORF">ALMOND_2B008926</name>
    <name evidence="9" type="ORF">L3X38_019490</name>
</gene>
<reference evidence="11" key="2">
    <citation type="journal article" date="2020" name="Plant J.">
        <title>Transposons played a major role in the diversification between the closely related almond and peach genomes: results from the almond genome sequence.</title>
        <authorList>
            <person name="Alioto T."/>
            <person name="Alexiou K.G."/>
            <person name="Bardil A."/>
            <person name="Barteri F."/>
            <person name="Castanera R."/>
            <person name="Cruz F."/>
            <person name="Dhingra A."/>
            <person name="Duval H."/>
            <person name="Fernandez I Marti A."/>
            <person name="Frias L."/>
            <person name="Galan B."/>
            <person name="Garcia J.L."/>
            <person name="Howad W."/>
            <person name="Gomez-Garrido J."/>
            <person name="Gut M."/>
            <person name="Julca I."/>
            <person name="Morata J."/>
            <person name="Puigdomenech P."/>
            <person name="Ribeca P."/>
            <person name="Rubio Cabetas M.J."/>
            <person name="Vlasova A."/>
            <person name="Wirthensohn M."/>
            <person name="Garcia-Mas J."/>
            <person name="Gabaldon T."/>
            <person name="Casacuberta J.M."/>
            <person name="Arus P."/>
        </authorList>
    </citation>
    <scope>NUCLEOTIDE SEQUENCE [LARGE SCALE GENOMIC DNA]</scope>
    <source>
        <strain evidence="11">cv. Texas</strain>
    </source>
</reference>
<keyword evidence="4" id="KW-0372">Hormone</keyword>
<protein>
    <submittedName>
        <fullName evidence="10">PREDICTED: RALF</fullName>
    </submittedName>
</protein>
<dbReference type="Proteomes" id="UP000327085">
    <property type="component" value="Chromosome 3"/>
</dbReference>
<accession>A0A5E4ERM7</accession>
<keyword evidence="6" id="KW-1015">Disulfide bond</keyword>
<reference evidence="9 12" key="3">
    <citation type="journal article" date="2022" name="G3 (Bethesda)">
        <title>Whole-genome sequence and methylome profiling of the almond [Prunus dulcis (Mill.) D.A. Webb] cultivar 'Nonpareil'.</title>
        <authorList>
            <person name="D'Amico-Willman K.M."/>
            <person name="Ouma W.Z."/>
            <person name="Meulia T."/>
            <person name="Sideli G.M."/>
            <person name="Gradziel T.M."/>
            <person name="Fresnedo-Ramirez J."/>
        </authorList>
    </citation>
    <scope>NUCLEOTIDE SEQUENCE [LARGE SCALE GENOMIC DNA]</scope>
    <source>
        <strain evidence="9">Clone GOH B32 T37-40</strain>
    </source>
</reference>
<evidence type="ECO:0000313" key="12">
    <source>
        <dbReference type="Proteomes" id="UP001054821"/>
    </source>
</evidence>
<reference evidence="10" key="1">
    <citation type="submission" date="2019-07" db="EMBL/GenBank/DDBJ databases">
        <authorList>
            <person name="Alioto T."/>
            <person name="Alioto T."/>
            <person name="Gomez Garrido J."/>
        </authorList>
    </citation>
    <scope>NUCLEOTIDE SEQUENCE</scope>
</reference>
<dbReference type="InParanoid" id="A0A5E4ERM7"/>
<keyword evidence="5 8" id="KW-0732">Signal</keyword>
<name>A0A5E4ERM7_PRUDU</name>
<comment type="similarity">
    <text evidence="2">Belongs to the plant rapid alkalinization factor (RALF) family.</text>
</comment>
<dbReference type="Gramene" id="VVA17509">
    <property type="protein sequence ID" value="VVA17509"/>
    <property type="gene ID" value="Prudul26B008926"/>
</dbReference>
<sequence>MAVSKAMTVLSLSSLLVCAIFLGEEVEGLRIGYGAVSRDDIPGCSFMHPENCYKMKINPYQRGCEPEERCRNSLSYRKNP</sequence>
<dbReference type="Pfam" id="PF05498">
    <property type="entry name" value="RALF"/>
    <property type="match status" value="1"/>
</dbReference>
<dbReference type="Proteomes" id="UP001054821">
    <property type="component" value="Chromosome 3"/>
</dbReference>
<evidence type="ECO:0000256" key="8">
    <source>
        <dbReference type="SAM" id="SignalP"/>
    </source>
</evidence>
<dbReference type="OMA" id="MHPENCY"/>
<organism evidence="10 11">
    <name type="scientific">Prunus dulcis</name>
    <name type="common">Almond</name>
    <name type="synonym">Amygdalus dulcis</name>
    <dbReference type="NCBI Taxonomy" id="3755"/>
    <lineage>
        <taxon>Eukaryota</taxon>
        <taxon>Viridiplantae</taxon>
        <taxon>Streptophyta</taxon>
        <taxon>Embryophyta</taxon>
        <taxon>Tracheophyta</taxon>
        <taxon>Spermatophyta</taxon>
        <taxon>Magnoliopsida</taxon>
        <taxon>eudicotyledons</taxon>
        <taxon>Gunneridae</taxon>
        <taxon>Pentapetalae</taxon>
        <taxon>rosids</taxon>
        <taxon>fabids</taxon>
        <taxon>Rosales</taxon>
        <taxon>Rosaceae</taxon>
        <taxon>Amygdaloideae</taxon>
        <taxon>Amygdaleae</taxon>
        <taxon>Prunus</taxon>
    </lineage>
</organism>
<keyword evidence="12" id="KW-1185">Reference proteome</keyword>
<dbReference type="GO" id="GO:0005179">
    <property type="term" value="F:hormone activity"/>
    <property type="evidence" value="ECO:0007669"/>
    <property type="project" value="UniProtKB-KW"/>
</dbReference>
<evidence type="ECO:0000313" key="11">
    <source>
        <dbReference type="Proteomes" id="UP000327085"/>
    </source>
</evidence>
<comment type="subcellular location">
    <subcellularLocation>
        <location evidence="1">Secreted</location>
    </subcellularLocation>
</comment>
<evidence type="ECO:0000313" key="9">
    <source>
        <dbReference type="EMBL" id="KAI5340216.1"/>
    </source>
</evidence>
<feature type="signal peptide" evidence="8">
    <location>
        <begin position="1"/>
        <end position="28"/>
    </location>
</feature>
<evidence type="ECO:0000256" key="5">
    <source>
        <dbReference type="ARBA" id="ARBA00022729"/>
    </source>
</evidence>
<evidence type="ECO:0000256" key="3">
    <source>
        <dbReference type="ARBA" id="ARBA00022525"/>
    </source>
</evidence>
<evidence type="ECO:0000256" key="6">
    <source>
        <dbReference type="ARBA" id="ARBA00023157"/>
    </source>
</evidence>
<feature type="chain" id="PRO_5044620485" evidence="8">
    <location>
        <begin position="29"/>
        <end position="80"/>
    </location>
</feature>
<dbReference type="AlphaFoldDB" id="A0A5E4ERM7"/>
<dbReference type="EMBL" id="JAJFAZ020000003">
    <property type="protein sequence ID" value="KAI5340216.1"/>
    <property type="molecule type" value="Genomic_DNA"/>
</dbReference>
<dbReference type="InterPro" id="IPR008801">
    <property type="entry name" value="RALF"/>
</dbReference>